<dbReference type="Proteomes" id="UP000053558">
    <property type="component" value="Unassembled WGS sequence"/>
</dbReference>
<accession>R7SDB6</accession>
<evidence type="ECO:0000313" key="2">
    <source>
        <dbReference type="Proteomes" id="UP000053558"/>
    </source>
</evidence>
<feature type="non-terminal residue" evidence="1">
    <location>
        <position position="162"/>
    </location>
</feature>
<protein>
    <submittedName>
        <fullName evidence="1">Uncharacterized protein</fullName>
    </submittedName>
</protein>
<evidence type="ECO:0000313" key="1">
    <source>
        <dbReference type="EMBL" id="EIW73737.1"/>
    </source>
</evidence>
<keyword evidence="2" id="KW-1185">Reference proteome</keyword>
<gene>
    <name evidence="1" type="ORF">CONPUDRAFT_86120</name>
</gene>
<dbReference type="AlphaFoldDB" id="R7SDB6"/>
<name>R7SDB6_CONPW</name>
<dbReference type="KEGG" id="cput:CONPUDRAFT_86120"/>
<reference evidence="2" key="1">
    <citation type="journal article" date="2012" name="Science">
        <title>The Paleozoic origin of enzymatic lignin decomposition reconstructed from 31 fungal genomes.</title>
        <authorList>
            <person name="Floudas D."/>
            <person name="Binder M."/>
            <person name="Riley R."/>
            <person name="Barry K."/>
            <person name="Blanchette R.A."/>
            <person name="Henrissat B."/>
            <person name="Martinez A.T."/>
            <person name="Otillar R."/>
            <person name="Spatafora J.W."/>
            <person name="Yadav J.S."/>
            <person name="Aerts A."/>
            <person name="Benoit I."/>
            <person name="Boyd A."/>
            <person name="Carlson A."/>
            <person name="Copeland A."/>
            <person name="Coutinho P.M."/>
            <person name="de Vries R.P."/>
            <person name="Ferreira P."/>
            <person name="Findley K."/>
            <person name="Foster B."/>
            <person name="Gaskell J."/>
            <person name="Glotzer D."/>
            <person name="Gorecki P."/>
            <person name="Heitman J."/>
            <person name="Hesse C."/>
            <person name="Hori C."/>
            <person name="Igarashi K."/>
            <person name="Jurgens J.A."/>
            <person name="Kallen N."/>
            <person name="Kersten P."/>
            <person name="Kohler A."/>
            <person name="Kuees U."/>
            <person name="Kumar T.K.A."/>
            <person name="Kuo A."/>
            <person name="LaButti K."/>
            <person name="Larrondo L.F."/>
            <person name="Lindquist E."/>
            <person name="Ling A."/>
            <person name="Lombard V."/>
            <person name="Lucas S."/>
            <person name="Lundell T."/>
            <person name="Martin R."/>
            <person name="McLaughlin D.J."/>
            <person name="Morgenstern I."/>
            <person name="Morin E."/>
            <person name="Murat C."/>
            <person name="Nagy L.G."/>
            <person name="Nolan M."/>
            <person name="Ohm R.A."/>
            <person name="Patyshakuliyeva A."/>
            <person name="Rokas A."/>
            <person name="Ruiz-Duenas F.J."/>
            <person name="Sabat G."/>
            <person name="Salamov A."/>
            <person name="Samejima M."/>
            <person name="Schmutz J."/>
            <person name="Slot J.C."/>
            <person name="St John F."/>
            <person name="Stenlid J."/>
            <person name="Sun H."/>
            <person name="Sun S."/>
            <person name="Syed K."/>
            <person name="Tsang A."/>
            <person name="Wiebenga A."/>
            <person name="Young D."/>
            <person name="Pisabarro A."/>
            <person name="Eastwood D.C."/>
            <person name="Martin F."/>
            <person name="Cullen D."/>
            <person name="Grigoriev I.V."/>
            <person name="Hibbett D.S."/>
        </authorList>
    </citation>
    <scope>NUCLEOTIDE SEQUENCE [LARGE SCALE GENOMIC DNA]</scope>
    <source>
        <strain evidence="2">RWD-64-598 SS2</strain>
    </source>
</reference>
<dbReference type="EMBL" id="JH711741">
    <property type="protein sequence ID" value="EIW73737.1"/>
    <property type="molecule type" value="Genomic_DNA"/>
</dbReference>
<dbReference type="RefSeq" id="XP_007776086.1">
    <property type="nucleotide sequence ID" value="XM_007777896.1"/>
</dbReference>
<sequence length="162" mass="18388">MGSLDIPYEVESYFRGSRRQRSNNALWVAYLSNSGRFVMDVVSRHLLAQFASCSDNLYMWTRDLTQPLAPSLTSSETDKALFWMRNVCKHAKDILVMVNADCDAVSGNVILPERQMAMETVIPQYCGVDDFKDILDLSPPQDVLRGVIILKGRSCMNVRARY</sequence>
<organism evidence="1 2">
    <name type="scientific">Coniophora puteana (strain RWD-64-598)</name>
    <name type="common">Brown rot fungus</name>
    <dbReference type="NCBI Taxonomy" id="741705"/>
    <lineage>
        <taxon>Eukaryota</taxon>
        <taxon>Fungi</taxon>
        <taxon>Dikarya</taxon>
        <taxon>Basidiomycota</taxon>
        <taxon>Agaricomycotina</taxon>
        <taxon>Agaricomycetes</taxon>
        <taxon>Agaricomycetidae</taxon>
        <taxon>Boletales</taxon>
        <taxon>Coniophorineae</taxon>
        <taxon>Coniophoraceae</taxon>
        <taxon>Coniophora</taxon>
    </lineage>
</organism>
<proteinExistence type="predicted"/>
<dbReference type="GeneID" id="19211085"/>